<evidence type="ECO:0000259" key="10">
    <source>
        <dbReference type="Pfam" id="PF02771"/>
    </source>
</evidence>
<accession>A0A4U1J0Y0</accession>
<evidence type="ECO:0000256" key="4">
    <source>
        <dbReference type="ARBA" id="ARBA00022630"/>
    </source>
</evidence>
<comment type="cofactor">
    <cofactor evidence="1 7">
        <name>FAD</name>
        <dbReference type="ChEBI" id="CHEBI:57692"/>
    </cofactor>
</comment>
<dbReference type="Proteomes" id="UP000309215">
    <property type="component" value="Unassembled WGS sequence"/>
</dbReference>
<dbReference type="OrthoDB" id="9765339at2"/>
<evidence type="ECO:0000256" key="7">
    <source>
        <dbReference type="RuleBase" id="RU362125"/>
    </source>
</evidence>
<dbReference type="Gene3D" id="2.40.110.10">
    <property type="entry name" value="Butyryl-CoA Dehydrogenase, subunit A, domain 2"/>
    <property type="match status" value="1"/>
</dbReference>
<reference evidence="11 12" key="1">
    <citation type="submission" date="2019-04" db="EMBL/GenBank/DDBJ databases">
        <authorList>
            <person name="Li Y."/>
            <person name="Wang J."/>
        </authorList>
    </citation>
    <scope>NUCLEOTIDE SEQUENCE [LARGE SCALE GENOMIC DNA]</scope>
    <source>
        <strain evidence="11 12">DSM 14668</strain>
    </source>
</reference>
<dbReference type="InterPro" id="IPR013786">
    <property type="entry name" value="AcylCoA_DH/ox_N"/>
</dbReference>
<evidence type="ECO:0000259" key="9">
    <source>
        <dbReference type="Pfam" id="PF02770"/>
    </source>
</evidence>
<keyword evidence="4 7" id="KW-0285">Flavoprotein</keyword>
<comment type="caution">
    <text evidence="11">The sequence shown here is derived from an EMBL/GenBank/DDBJ whole genome shotgun (WGS) entry which is preliminary data.</text>
</comment>
<dbReference type="InterPro" id="IPR050741">
    <property type="entry name" value="Acyl-CoA_dehydrogenase"/>
</dbReference>
<evidence type="ECO:0000313" key="12">
    <source>
        <dbReference type="Proteomes" id="UP000309215"/>
    </source>
</evidence>
<evidence type="ECO:0000313" key="11">
    <source>
        <dbReference type="EMBL" id="TKD00688.1"/>
    </source>
</evidence>
<evidence type="ECO:0000259" key="8">
    <source>
        <dbReference type="Pfam" id="PF00441"/>
    </source>
</evidence>
<dbReference type="InterPro" id="IPR006091">
    <property type="entry name" value="Acyl-CoA_Oxase/DH_mid-dom"/>
</dbReference>
<evidence type="ECO:0000256" key="3">
    <source>
        <dbReference type="ARBA" id="ARBA00011738"/>
    </source>
</evidence>
<dbReference type="PANTHER" id="PTHR48083">
    <property type="entry name" value="MEDIUM-CHAIN SPECIFIC ACYL-COA DEHYDROGENASE, MITOCHONDRIAL-RELATED"/>
    <property type="match status" value="1"/>
</dbReference>
<dbReference type="Gene3D" id="1.10.540.10">
    <property type="entry name" value="Acyl-CoA dehydrogenase/oxidase, N-terminal domain"/>
    <property type="match status" value="1"/>
</dbReference>
<dbReference type="AlphaFoldDB" id="A0A4U1J0Y0"/>
<dbReference type="Gene3D" id="1.20.140.10">
    <property type="entry name" value="Butyryl-CoA Dehydrogenase, subunit A, domain 3"/>
    <property type="match status" value="1"/>
</dbReference>
<comment type="similarity">
    <text evidence="2 7">Belongs to the acyl-CoA dehydrogenase family.</text>
</comment>
<gene>
    <name evidence="11" type="ORF">E8A74_33840</name>
</gene>
<proteinExistence type="inferred from homology"/>
<dbReference type="GO" id="GO:0050660">
    <property type="term" value="F:flavin adenine dinucleotide binding"/>
    <property type="evidence" value="ECO:0007669"/>
    <property type="project" value="InterPro"/>
</dbReference>
<protein>
    <submittedName>
        <fullName evidence="11">Acyl-CoA dehydrogenase</fullName>
    </submittedName>
</protein>
<feature type="domain" description="Acyl-CoA oxidase/dehydrogenase middle" evidence="9">
    <location>
        <begin position="153"/>
        <end position="235"/>
    </location>
</feature>
<evidence type="ECO:0000256" key="6">
    <source>
        <dbReference type="ARBA" id="ARBA00023002"/>
    </source>
</evidence>
<dbReference type="Pfam" id="PF02771">
    <property type="entry name" value="Acyl-CoA_dh_N"/>
    <property type="match status" value="1"/>
</dbReference>
<feature type="domain" description="Acyl-CoA dehydrogenase/oxidase N-terminal" evidence="10">
    <location>
        <begin position="36"/>
        <end position="148"/>
    </location>
</feature>
<dbReference type="GO" id="GO:0003995">
    <property type="term" value="F:acyl-CoA dehydrogenase activity"/>
    <property type="evidence" value="ECO:0007669"/>
    <property type="project" value="TreeGrafter"/>
</dbReference>
<dbReference type="Pfam" id="PF02770">
    <property type="entry name" value="Acyl-CoA_dh_M"/>
    <property type="match status" value="1"/>
</dbReference>
<keyword evidence="12" id="KW-1185">Reference proteome</keyword>
<dbReference type="Pfam" id="PF00441">
    <property type="entry name" value="Acyl-CoA_dh_1"/>
    <property type="match status" value="1"/>
</dbReference>
<dbReference type="SUPFAM" id="SSF47203">
    <property type="entry name" value="Acyl-CoA dehydrogenase C-terminal domain-like"/>
    <property type="match status" value="1"/>
</dbReference>
<dbReference type="InterPro" id="IPR046373">
    <property type="entry name" value="Acyl-CoA_Oxase/DH_mid-dom_sf"/>
</dbReference>
<organism evidence="11 12">
    <name type="scientific">Polyangium fumosum</name>
    <dbReference type="NCBI Taxonomy" id="889272"/>
    <lineage>
        <taxon>Bacteria</taxon>
        <taxon>Pseudomonadati</taxon>
        <taxon>Myxococcota</taxon>
        <taxon>Polyangia</taxon>
        <taxon>Polyangiales</taxon>
        <taxon>Polyangiaceae</taxon>
        <taxon>Polyangium</taxon>
    </lineage>
</organism>
<evidence type="ECO:0000256" key="1">
    <source>
        <dbReference type="ARBA" id="ARBA00001974"/>
    </source>
</evidence>
<comment type="subunit">
    <text evidence="3">Homodimer.</text>
</comment>
<dbReference type="SUPFAM" id="SSF56645">
    <property type="entry name" value="Acyl-CoA dehydrogenase NM domain-like"/>
    <property type="match status" value="1"/>
</dbReference>
<feature type="domain" description="Acyl-CoA dehydrogenase/oxidase C-terminal" evidence="8">
    <location>
        <begin position="263"/>
        <end position="411"/>
    </location>
</feature>
<dbReference type="PANTHER" id="PTHR48083:SF13">
    <property type="entry name" value="ACYL-COA DEHYDROGENASE FAMILY MEMBER 11"/>
    <property type="match status" value="1"/>
</dbReference>
<evidence type="ECO:0000256" key="2">
    <source>
        <dbReference type="ARBA" id="ARBA00009347"/>
    </source>
</evidence>
<dbReference type="GO" id="GO:0005737">
    <property type="term" value="C:cytoplasm"/>
    <property type="evidence" value="ECO:0007669"/>
    <property type="project" value="TreeGrafter"/>
</dbReference>
<name>A0A4U1J0Y0_9BACT</name>
<dbReference type="InterPro" id="IPR036250">
    <property type="entry name" value="AcylCo_DH-like_C"/>
</dbReference>
<dbReference type="GO" id="GO:0033539">
    <property type="term" value="P:fatty acid beta-oxidation using acyl-CoA dehydrogenase"/>
    <property type="evidence" value="ECO:0007669"/>
    <property type="project" value="TreeGrafter"/>
</dbReference>
<keyword evidence="5 7" id="KW-0274">FAD</keyword>
<keyword evidence="6 7" id="KW-0560">Oxidoreductase</keyword>
<dbReference type="InterPro" id="IPR037069">
    <property type="entry name" value="AcylCoA_DH/ox_N_sf"/>
</dbReference>
<dbReference type="InterPro" id="IPR009075">
    <property type="entry name" value="AcylCo_DH/oxidase_C"/>
</dbReference>
<evidence type="ECO:0000256" key="5">
    <source>
        <dbReference type="ARBA" id="ARBA00022827"/>
    </source>
</evidence>
<sequence>MGHGMKRATRAARPRAIREANGEASMNFELDPGIAELRQKVRAFVEERVVPSEAKIVAEDHEGKRETLSRLQAEAKAEALWVPHLPPAYGGRGLGIMGMCALFREMGRSPVGAKVFNCDAPNQGNMDLLLGVGTDAMKERYLRPLADGLITSAFCMTEPAPGAGADPSNLRTRAERDGSGWVITGRKWYSTGGRDAAFLILMARTSDDPKGGATMFLVDRNAPGVEYVRDIPTMSEPLLDHREGELAFHGVRVSDDAVLKGVGEGFRLAQQRLVPARLTHCMRWLGLADRTLSMCKEYLVTRESFGKKLAQHQLIQQKIAHHALGIHAGNLMTYHCASMLEKGLDKESRPYSSMAKLHVARLLCDVLDDAIQMHGGLGYSEDVPFSAWYRHARSARIADGPDEVHEVVIARDFFTRGLELLV</sequence>
<dbReference type="EMBL" id="SSMQ01000045">
    <property type="protein sequence ID" value="TKD00688.1"/>
    <property type="molecule type" value="Genomic_DNA"/>
</dbReference>
<dbReference type="InterPro" id="IPR009100">
    <property type="entry name" value="AcylCoA_DH/oxidase_NM_dom_sf"/>
</dbReference>